<accession>A0ABN9BH21</accession>
<name>A0ABN9BH21_9NEOB</name>
<dbReference type="EMBL" id="CATNWA010004024">
    <property type="protein sequence ID" value="CAI9546905.1"/>
    <property type="molecule type" value="Genomic_DNA"/>
</dbReference>
<comment type="caution">
    <text evidence="1">The sequence shown here is derived from an EMBL/GenBank/DDBJ whole genome shotgun (WGS) entry which is preliminary data.</text>
</comment>
<sequence>MLLTLVSVGRMLLTLVSVGRMYLTIGGQWKENAPYIGSTVGRLRPYIGDHVGRMFLTLVISGRMSLTLVVSGKNVPYIA</sequence>
<gene>
    <name evidence="1" type="ORF">SPARVUS_LOCUS2895608</name>
</gene>
<reference evidence="1" key="1">
    <citation type="submission" date="2023-05" db="EMBL/GenBank/DDBJ databases">
        <authorList>
            <person name="Stuckert A."/>
        </authorList>
    </citation>
    <scope>NUCLEOTIDE SEQUENCE</scope>
</reference>
<evidence type="ECO:0000313" key="2">
    <source>
        <dbReference type="Proteomes" id="UP001162483"/>
    </source>
</evidence>
<proteinExistence type="predicted"/>
<dbReference type="Proteomes" id="UP001162483">
    <property type="component" value="Unassembled WGS sequence"/>
</dbReference>
<keyword evidence="2" id="KW-1185">Reference proteome</keyword>
<organism evidence="1 2">
    <name type="scientific">Staurois parvus</name>
    <dbReference type="NCBI Taxonomy" id="386267"/>
    <lineage>
        <taxon>Eukaryota</taxon>
        <taxon>Metazoa</taxon>
        <taxon>Chordata</taxon>
        <taxon>Craniata</taxon>
        <taxon>Vertebrata</taxon>
        <taxon>Euteleostomi</taxon>
        <taxon>Amphibia</taxon>
        <taxon>Batrachia</taxon>
        <taxon>Anura</taxon>
        <taxon>Neobatrachia</taxon>
        <taxon>Ranoidea</taxon>
        <taxon>Ranidae</taxon>
        <taxon>Staurois</taxon>
    </lineage>
</organism>
<protein>
    <submittedName>
        <fullName evidence="1">Uncharacterized protein</fullName>
    </submittedName>
</protein>
<evidence type="ECO:0000313" key="1">
    <source>
        <dbReference type="EMBL" id="CAI9546905.1"/>
    </source>
</evidence>